<dbReference type="Proteomes" id="UP001266305">
    <property type="component" value="Unassembled WGS sequence"/>
</dbReference>
<organism evidence="2 3">
    <name type="scientific">Saguinus oedipus</name>
    <name type="common">Cotton-top tamarin</name>
    <name type="synonym">Oedipomidas oedipus</name>
    <dbReference type="NCBI Taxonomy" id="9490"/>
    <lineage>
        <taxon>Eukaryota</taxon>
        <taxon>Metazoa</taxon>
        <taxon>Chordata</taxon>
        <taxon>Craniata</taxon>
        <taxon>Vertebrata</taxon>
        <taxon>Euteleostomi</taxon>
        <taxon>Mammalia</taxon>
        <taxon>Eutheria</taxon>
        <taxon>Euarchontoglires</taxon>
        <taxon>Primates</taxon>
        <taxon>Haplorrhini</taxon>
        <taxon>Platyrrhini</taxon>
        <taxon>Cebidae</taxon>
        <taxon>Callitrichinae</taxon>
        <taxon>Saguinus</taxon>
    </lineage>
</organism>
<proteinExistence type="predicted"/>
<evidence type="ECO:0000313" key="2">
    <source>
        <dbReference type="EMBL" id="KAK2091977.1"/>
    </source>
</evidence>
<dbReference type="EMBL" id="JASSZA010000015">
    <property type="protein sequence ID" value="KAK2091977.1"/>
    <property type="molecule type" value="Genomic_DNA"/>
</dbReference>
<evidence type="ECO:0000313" key="3">
    <source>
        <dbReference type="Proteomes" id="UP001266305"/>
    </source>
</evidence>
<sequence>VPSVLAAWPCVHLCWDDRSCGPGAPSEGRLSRLGRLGICRLTPALPSCRLTPALPSWKPFLSRTLTRPMAFLRCSVGGQQMPQAVAAGEDVHLERSELRGDVIQTCDQQKRGQKRAPPPSKGARLEPKRGSLPMRTGALLA</sequence>
<name>A0ABQ9U4I9_SAGOE</name>
<gene>
    <name evidence="2" type="ORF">P7K49_028505</name>
</gene>
<comment type="caution">
    <text evidence="2">The sequence shown here is derived from an EMBL/GenBank/DDBJ whole genome shotgun (WGS) entry which is preliminary data.</text>
</comment>
<evidence type="ECO:0000256" key="1">
    <source>
        <dbReference type="SAM" id="MobiDB-lite"/>
    </source>
</evidence>
<protein>
    <submittedName>
        <fullName evidence="2">Uncharacterized protein</fullName>
    </submittedName>
</protein>
<accession>A0ABQ9U4I9</accession>
<keyword evidence="3" id="KW-1185">Reference proteome</keyword>
<feature type="non-terminal residue" evidence="2">
    <location>
        <position position="141"/>
    </location>
</feature>
<feature type="non-terminal residue" evidence="2">
    <location>
        <position position="1"/>
    </location>
</feature>
<feature type="region of interest" description="Disordered" evidence="1">
    <location>
        <begin position="104"/>
        <end position="141"/>
    </location>
</feature>
<reference evidence="2 3" key="1">
    <citation type="submission" date="2023-05" db="EMBL/GenBank/DDBJ databases">
        <title>B98-5 Cell Line De Novo Hybrid Assembly: An Optical Mapping Approach.</title>
        <authorList>
            <person name="Kananen K."/>
            <person name="Auerbach J.A."/>
            <person name="Kautto E."/>
            <person name="Blachly J.S."/>
        </authorList>
    </citation>
    <scope>NUCLEOTIDE SEQUENCE [LARGE SCALE GENOMIC DNA]</scope>
    <source>
        <strain evidence="2">B95-8</strain>
        <tissue evidence="2">Cell line</tissue>
    </source>
</reference>